<protein>
    <submittedName>
        <fullName evidence="4">Leucyl/phenylalanyl-tRNA--protein transferase, putative</fullName>
        <ecNumber evidence="4">2.3.2.6</ecNumber>
    </submittedName>
</protein>
<dbReference type="PANTHER" id="PTHR30098:SF2">
    <property type="entry name" value="LEUCYL_PHENYLALANYL-TRNA--PROTEIN TRANSFERASE"/>
    <property type="match status" value="1"/>
</dbReference>
<dbReference type="EMBL" id="CP001669">
    <property type="protein sequence ID" value="AFZ79584.1"/>
    <property type="molecule type" value="Genomic_DNA"/>
</dbReference>
<keyword evidence="3 4" id="KW-0012">Acyltransferase</keyword>
<dbReference type="RefSeq" id="XP_004829250.1">
    <property type="nucleotide sequence ID" value="XM_004829193.1"/>
</dbReference>
<evidence type="ECO:0000256" key="2">
    <source>
        <dbReference type="ARBA" id="ARBA00022679"/>
    </source>
</evidence>
<name>L0AXF1_THEEQ</name>
<keyword evidence="5" id="KW-1185">Reference proteome</keyword>
<dbReference type="PANTHER" id="PTHR30098">
    <property type="entry name" value="LEUCYL/PHENYLALANYL-TRNA--PROTEIN TRANSFERASE"/>
    <property type="match status" value="1"/>
</dbReference>
<proteinExistence type="predicted"/>
<dbReference type="InterPro" id="IPR042203">
    <property type="entry name" value="Leu/Phe-tRNA_Trfase_C"/>
</dbReference>
<keyword evidence="2 4" id="KW-0808">Transferase</keyword>
<dbReference type="SUPFAM" id="SSF55729">
    <property type="entry name" value="Acyl-CoA N-acyltransferases (Nat)"/>
    <property type="match status" value="1"/>
</dbReference>
<evidence type="ECO:0000256" key="1">
    <source>
        <dbReference type="ARBA" id="ARBA00022490"/>
    </source>
</evidence>
<dbReference type="GO" id="GO:0030163">
    <property type="term" value="P:protein catabolic process"/>
    <property type="evidence" value="ECO:0007669"/>
    <property type="project" value="InterPro"/>
</dbReference>
<sequence>MTSTEDVWEREKSLSREWNSYLEDLARCKGIELVSRNLGFGDIRSVLKALKFTESILSDACLQEISHTNRWKNLVKFLKISNSTEECMFVEDRMDQQIKRQVEIFHGNDPELSSKLAKGLLLSCILQIIPNSVPWNSDVMQVLRDVDAIFTLLMLSESGCSLNFNPLVLPYNKIESIVSAFKLDLFPGETCWSPYVEGDFMFRLLCEGFIPIAIKIEWIMDGKVILMPKMHNYRCCIKPLEIVMTKKGKRCAKDMNVTLNCAFNEVLNGIVEQHGENWLYPEIRREFERIYYAPESVGATSGSLNSVEVWKDGVLVAGEIGFVVGSAYTSISGFHKLPSSGTFQMYALAAILHFQSFELWDLGMILPYKLTMGAKTVGRREFLEVFYEARSTERILEIPAEFASPTDTLDLIQAFCKEQNIRKNEGSA</sequence>
<dbReference type="EC" id="2.3.2.6" evidence="4"/>
<evidence type="ECO:0000313" key="4">
    <source>
        <dbReference type="EMBL" id="AFZ79584.1"/>
    </source>
</evidence>
<dbReference type="OrthoDB" id="2122564at2759"/>
<dbReference type="GeneID" id="15803750"/>
<gene>
    <name evidence="4" type="ORF">BEWA_024330</name>
</gene>
<dbReference type="Gene3D" id="3.40.630.70">
    <property type="entry name" value="Leucyl/phenylalanyl-tRNA-protein transferase, C-terminal domain"/>
    <property type="match status" value="1"/>
</dbReference>
<dbReference type="AlphaFoldDB" id="L0AXF1"/>
<dbReference type="Pfam" id="PF03588">
    <property type="entry name" value="Leu_Phe_trans"/>
    <property type="match status" value="1"/>
</dbReference>
<evidence type="ECO:0000256" key="3">
    <source>
        <dbReference type="ARBA" id="ARBA00023315"/>
    </source>
</evidence>
<organism evidence="4 5">
    <name type="scientific">Theileria equi strain WA</name>
    <dbReference type="NCBI Taxonomy" id="1537102"/>
    <lineage>
        <taxon>Eukaryota</taxon>
        <taxon>Sar</taxon>
        <taxon>Alveolata</taxon>
        <taxon>Apicomplexa</taxon>
        <taxon>Aconoidasida</taxon>
        <taxon>Piroplasmida</taxon>
        <taxon>Theileriidae</taxon>
        <taxon>Theileria</taxon>
    </lineage>
</organism>
<dbReference type="GO" id="GO:0005737">
    <property type="term" value="C:cytoplasm"/>
    <property type="evidence" value="ECO:0007669"/>
    <property type="project" value="TreeGrafter"/>
</dbReference>
<reference evidence="4 5" key="1">
    <citation type="journal article" date="2012" name="BMC Genomics">
        <title>Comparative genomic analysis and phylogenetic position of Theileria equi.</title>
        <authorList>
            <person name="Kappmeyer L.S."/>
            <person name="Thiagarajan M."/>
            <person name="Herndon D.R."/>
            <person name="Ramsay J.D."/>
            <person name="Caler E."/>
            <person name="Djikeng A."/>
            <person name="Gillespie J.J."/>
            <person name="Lau A.O."/>
            <person name="Roalson E.H."/>
            <person name="Silva J.C."/>
            <person name="Silva M.G."/>
            <person name="Suarez C.E."/>
            <person name="Ueti M.W."/>
            <person name="Nene V.M."/>
            <person name="Mealey R.H."/>
            <person name="Knowles D.P."/>
            <person name="Brayton K.A."/>
        </authorList>
    </citation>
    <scope>NUCLEOTIDE SEQUENCE [LARGE SCALE GENOMIC DNA]</scope>
    <source>
        <strain evidence="4 5">WA</strain>
    </source>
</reference>
<evidence type="ECO:0000313" key="5">
    <source>
        <dbReference type="Proteomes" id="UP000031512"/>
    </source>
</evidence>
<dbReference type="InterPro" id="IPR016181">
    <property type="entry name" value="Acyl_CoA_acyltransferase"/>
</dbReference>
<dbReference type="KEGG" id="beq:BEWA_024330"/>
<dbReference type="Proteomes" id="UP000031512">
    <property type="component" value="Chromosome 1"/>
</dbReference>
<accession>L0AXF1</accession>
<dbReference type="GO" id="GO:0008914">
    <property type="term" value="F:leucyl-tRNA--protein transferase activity"/>
    <property type="evidence" value="ECO:0007669"/>
    <property type="project" value="UniProtKB-EC"/>
</dbReference>
<dbReference type="eggNOG" id="ENOG502RQIP">
    <property type="taxonomic scope" value="Eukaryota"/>
</dbReference>
<dbReference type="VEuPathDB" id="PiroplasmaDB:BEWA_024330"/>
<keyword evidence="1" id="KW-0963">Cytoplasm</keyword>
<dbReference type="InterPro" id="IPR004616">
    <property type="entry name" value="Leu/Phe-tRNA_Trfase"/>
</dbReference>